<accession>A0A1X7GGC1</accession>
<evidence type="ECO:0000256" key="6">
    <source>
        <dbReference type="ARBA" id="ARBA00038388"/>
    </source>
</evidence>
<gene>
    <name evidence="8" type="ORF">SAMN02982989_3732</name>
</gene>
<evidence type="ECO:0000313" key="8">
    <source>
        <dbReference type="EMBL" id="SMF68939.1"/>
    </source>
</evidence>
<dbReference type="AlphaFoldDB" id="A0A1X7GGC1"/>
<comment type="similarity">
    <text evidence="6">Belongs to the ABC transporter superfamily. Macrolide exporter (TC 3.A.1.122) family.</text>
</comment>
<dbReference type="InterPro" id="IPR027417">
    <property type="entry name" value="P-loop_NTPase"/>
</dbReference>
<dbReference type="RefSeq" id="WP_085424388.1">
    <property type="nucleotide sequence ID" value="NZ_FXAF01000011.1"/>
</dbReference>
<dbReference type="FunFam" id="3.40.50.300:FF:000032">
    <property type="entry name" value="Export ABC transporter ATP-binding protein"/>
    <property type="match status" value="1"/>
</dbReference>
<keyword evidence="2" id="KW-0472">Membrane</keyword>
<dbReference type="GO" id="GO:0022857">
    <property type="term" value="F:transmembrane transporter activity"/>
    <property type="evidence" value="ECO:0007669"/>
    <property type="project" value="UniProtKB-ARBA"/>
</dbReference>
<evidence type="ECO:0000256" key="4">
    <source>
        <dbReference type="ARBA" id="ARBA00022840"/>
    </source>
</evidence>
<dbReference type="GO" id="GO:0005524">
    <property type="term" value="F:ATP binding"/>
    <property type="evidence" value="ECO:0007669"/>
    <property type="project" value="UniProtKB-KW"/>
</dbReference>
<keyword evidence="5" id="KW-1278">Translocase</keyword>
<dbReference type="Gene3D" id="3.40.50.300">
    <property type="entry name" value="P-loop containing nucleotide triphosphate hydrolases"/>
    <property type="match status" value="1"/>
</dbReference>
<dbReference type="PROSITE" id="PS00211">
    <property type="entry name" value="ABC_TRANSPORTER_1"/>
    <property type="match status" value="1"/>
</dbReference>
<organism evidence="8 9">
    <name type="scientific">Xaviernesmea oryzae</name>
    <dbReference type="NCBI Taxonomy" id="464029"/>
    <lineage>
        <taxon>Bacteria</taxon>
        <taxon>Pseudomonadati</taxon>
        <taxon>Pseudomonadota</taxon>
        <taxon>Alphaproteobacteria</taxon>
        <taxon>Hyphomicrobiales</taxon>
        <taxon>Rhizobiaceae</taxon>
        <taxon>Rhizobium/Agrobacterium group</taxon>
        <taxon>Xaviernesmea</taxon>
    </lineage>
</organism>
<proteinExistence type="inferred from homology"/>
<dbReference type="SMART" id="SM00382">
    <property type="entry name" value="AAA"/>
    <property type="match status" value="1"/>
</dbReference>
<keyword evidence="2" id="KW-1003">Cell membrane</keyword>
<keyword evidence="9" id="KW-1185">Reference proteome</keyword>
<dbReference type="EMBL" id="FXAF01000011">
    <property type="protein sequence ID" value="SMF68939.1"/>
    <property type="molecule type" value="Genomic_DNA"/>
</dbReference>
<evidence type="ECO:0000256" key="3">
    <source>
        <dbReference type="ARBA" id="ARBA00022741"/>
    </source>
</evidence>
<dbReference type="PROSITE" id="PS50893">
    <property type="entry name" value="ABC_TRANSPORTER_2"/>
    <property type="match status" value="1"/>
</dbReference>
<keyword evidence="2" id="KW-0997">Cell inner membrane</keyword>
<dbReference type="PANTHER" id="PTHR42798">
    <property type="entry name" value="LIPOPROTEIN-RELEASING SYSTEM ATP-BINDING PROTEIN LOLD"/>
    <property type="match status" value="1"/>
</dbReference>
<evidence type="ECO:0000256" key="2">
    <source>
        <dbReference type="ARBA" id="ARBA00022519"/>
    </source>
</evidence>
<name>A0A1X7GGC1_9HYPH</name>
<reference evidence="9" key="1">
    <citation type="submission" date="2017-04" db="EMBL/GenBank/DDBJ databases">
        <authorList>
            <person name="Varghese N."/>
            <person name="Submissions S."/>
        </authorList>
    </citation>
    <scope>NUCLEOTIDE SEQUENCE [LARGE SCALE GENOMIC DNA]</scope>
    <source>
        <strain evidence="9">B4P</strain>
    </source>
</reference>
<dbReference type="OrthoDB" id="9787227at2"/>
<feature type="domain" description="ABC transporter" evidence="7">
    <location>
        <begin position="7"/>
        <end position="237"/>
    </location>
</feature>
<dbReference type="InterPro" id="IPR017911">
    <property type="entry name" value="MacB-like_ATP-bd"/>
</dbReference>
<dbReference type="Proteomes" id="UP000192903">
    <property type="component" value="Unassembled WGS sequence"/>
</dbReference>
<dbReference type="GO" id="GO:0098796">
    <property type="term" value="C:membrane protein complex"/>
    <property type="evidence" value="ECO:0007669"/>
    <property type="project" value="UniProtKB-ARBA"/>
</dbReference>
<dbReference type="STRING" id="464029.SAMN02982989_3732"/>
<keyword evidence="1" id="KW-0813">Transport</keyword>
<dbReference type="GO" id="GO:0016887">
    <property type="term" value="F:ATP hydrolysis activity"/>
    <property type="evidence" value="ECO:0007669"/>
    <property type="project" value="InterPro"/>
</dbReference>
<dbReference type="PANTHER" id="PTHR42798:SF6">
    <property type="entry name" value="CELL DIVISION ATP-BINDING PROTEIN FTSE"/>
    <property type="match status" value="1"/>
</dbReference>
<dbReference type="SUPFAM" id="SSF52540">
    <property type="entry name" value="P-loop containing nucleoside triphosphate hydrolases"/>
    <property type="match status" value="1"/>
</dbReference>
<evidence type="ECO:0000256" key="5">
    <source>
        <dbReference type="ARBA" id="ARBA00022967"/>
    </source>
</evidence>
<protein>
    <submittedName>
        <fullName evidence="8">Putative ABC transport system ATP-binding protein</fullName>
    </submittedName>
</protein>
<keyword evidence="3" id="KW-0547">Nucleotide-binding</keyword>
<dbReference type="CDD" id="cd03255">
    <property type="entry name" value="ABC_MJ0796_LolCDE_FtsE"/>
    <property type="match status" value="1"/>
</dbReference>
<keyword evidence="4 8" id="KW-0067">ATP-binding</keyword>
<dbReference type="InterPro" id="IPR003593">
    <property type="entry name" value="AAA+_ATPase"/>
</dbReference>
<sequence length="238" mass="26248">MTLPPLITFRQVSKFYGRGEATIRALDHIDLSISRGEFVSIMGPSGSGKSTAMNIIGGLDVPSSGEYLFQGIPTSSFDRSQLTLLRRHMLGFVFQGFNLLARTSAVENVELPLVYRGMDHKERRQRALAALEQVGLKGREGHTTQELSGGQQQRVAIARAIVTDPAVLLADEPTGNLDTRTSIEIMELITRLNRENGITVIMVTHEEDIAAYGKRLLRFVDGRLASDQAQVKEPDRVS</sequence>
<dbReference type="Pfam" id="PF00005">
    <property type="entry name" value="ABC_tran"/>
    <property type="match status" value="1"/>
</dbReference>
<evidence type="ECO:0000256" key="1">
    <source>
        <dbReference type="ARBA" id="ARBA00022448"/>
    </source>
</evidence>
<evidence type="ECO:0000313" key="9">
    <source>
        <dbReference type="Proteomes" id="UP000192903"/>
    </source>
</evidence>
<dbReference type="InterPro" id="IPR003439">
    <property type="entry name" value="ABC_transporter-like_ATP-bd"/>
</dbReference>
<dbReference type="InterPro" id="IPR017871">
    <property type="entry name" value="ABC_transporter-like_CS"/>
</dbReference>
<evidence type="ECO:0000259" key="7">
    <source>
        <dbReference type="PROSITE" id="PS50893"/>
    </source>
</evidence>